<dbReference type="GO" id="GO:0006457">
    <property type="term" value="P:protein folding"/>
    <property type="evidence" value="ECO:0007669"/>
    <property type="project" value="InterPro"/>
</dbReference>
<sequence length="113" mass="13066">MTEKLTDQEIVAKFQSLKQELQSISTKVGELETEKDEHELVIQTLKPLNSDRKCFRLIHGVLVERTIKDVLPAVETNLEGINNIIAQLVQTYKKKEEELLDFQKKYKIVVKSV</sequence>
<dbReference type="EMBL" id="MCOG01000001">
    <property type="protein sequence ID" value="ORY87375.1"/>
    <property type="molecule type" value="Genomic_DNA"/>
</dbReference>
<proteinExistence type="inferred from homology"/>
<comment type="similarity">
    <text evidence="1">Belongs to the prefoldin subunit beta family.</text>
</comment>
<protein>
    <submittedName>
        <fullName evidence="4">Prefoldin beta-like protein</fullName>
    </submittedName>
</protein>
<accession>A0A1Y2FXH3</accession>
<dbReference type="FunFam" id="1.10.287.370:FF:000002">
    <property type="entry name" value="Prefoldin subunit 2"/>
    <property type="match status" value="1"/>
</dbReference>
<organism evidence="4 5">
    <name type="scientific">Neocallimastix californiae</name>
    <dbReference type="NCBI Taxonomy" id="1754190"/>
    <lineage>
        <taxon>Eukaryota</taxon>
        <taxon>Fungi</taxon>
        <taxon>Fungi incertae sedis</taxon>
        <taxon>Chytridiomycota</taxon>
        <taxon>Chytridiomycota incertae sedis</taxon>
        <taxon>Neocallimastigomycetes</taxon>
        <taxon>Neocallimastigales</taxon>
        <taxon>Neocallimastigaceae</taxon>
        <taxon>Neocallimastix</taxon>
    </lineage>
</organism>
<comment type="caution">
    <text evidence="4">The sequence shown here is derived from an EMBL/GenBank/DDBJ whole genome shotgun (WGS) entry which is preliminary data.</text>
</comment>
<dbReference type="PANTHER" id="PTHR13303">
    <property type="entry name" value="PREFOLDIN SUBUNIT 2"/>
    <property type="match status" value="1"/>
</dbReference>
<keyword evidence="3" id="KW-0175">Coiled coil</keyword>
<evidence type="ECO:0000313" key="5">
    <source>
        <dbReference type="Proteomes" id="UP000193920"/>
    </source>
</evidence>
<dbReference type="CDD" id="cd23163">
    <property type="entry name" value="Prefoldin_2"/>
    <property type="match status" value="1"/>
</dbReference>
<name>A0A1Y2FXH3_9FUNG</name>
<evidence type="ECO:0000256" key="2">
    <source>
        <dbReference type="ARBA" id="ARBA00023186"/>
    </source>
</evidence>
<dbReference type="InterPro" id="IPR002777">
    <property type="entry name" value="PFD_beta-like"/>
</dbReference>
<dbReference type="InterPro" id="IPR009053">
    <property type="entry name" value="Prefoldin"/>
</dbReference>
<dbReference type="STRING" id="1754190.A0A1Y2FXH3"/>
<evidence type="ECO:0000256" key="1">
    <source>
        <dbReference type="ARBA" id="ARBA00008045"/>
    </source>
</evidence>
<keyword evidence="5" id="KW-1185">Reference proteome</keyword>
<dbReference type="GO" id="GO:0051082">
    <property type="term" value="F:unfolded protein binding"/>
    <property type="evidence" value="ECO:0007669"/>
    <property type="project" value="InterPro"/>
</dbReference>
<feature type="coiled-coil region" evidence="3">
    <location>
        <begin position="78"/>
        <end position="105"/>
    </location>
</feature>
<keyword evidence="2" id="KW-0143">Chaperone</keyword>
<dbReference type="InterPro" id="IPR027235">
    <property type="entry name" value="PFD2"/>
</dbReference>
<dbReference type="OrthoDB" id="29646at2759"/>
<dbReference type="GO" id="GO:0016272">
    <property type="term" value="C:prefoldin complex"/>
    <property type="evidence" value="ECO:0007669"/>
    <property type="project" value="InterPro"/>
</dbReference>
<reference evidence="4 5" key="1">
    <citation type="submission" date="2016-08" db="EMBL/GenBank/DDBJ databases">
        <title>A Parts List for Fungal Cellulosomes Revealed by Comparative Genomics.</title>
        <authorList>
            <consortium name="DOE Joint Genome Institute"/>
            <person name="Haitjema C.H."/>
            <person name="Gilmore S.P."/>
            <person name="Henske J.K."/>
            <person name="Solomon K.V."/>
            <person name="De Groot R."/>
            <person name="Kuo A."/>
            <person name="Mondo S.J."/>
            <person name="Salamov A.A."/>
            <person name="Labutti K."/>
            <person name="Zhao Z."/>
            <person name="Chiniquy J."/>
            <person name="Barry K."/>
            <person name="Brewer H.M."/>
            <person name="Purvine S.O."/>
            <person name="Wright A.T."/>
            <person name="Boxma B."/>
            <person name="Van Alen T."/>
            <person name="Hackstein J.H."/>
            <person name="Baker S.E."/>
            <person name="Grigoriev I.V."/>
            <person name="O'Malley M.A."/>
        </authorList>
    </citation>
    <scope>NUCLEOTIDE SEQUENCE [LARGE SCALE GENOMIC DNA]</scope>
    <source>
        <strain evidence="4 5">G1</strain>
    </source>
</reference>
<dbReference type="SUPFAM" id="SSF46579">
    <property type="entry name" value="Prefoldin"/>
    <property type="match status" value="1"/>
</dbReference>
<gene>
    <name evidence="4" type="ORF">LY90DRAFT_374508</name>
</gene>
<dbReference type="Pfam" id="PF01920">
    <property type="entry name" value="Prefoldin_2"/>
    <property type="match status" value="1"/>
</dbReference>
<evidence type="ECO:0000313" key="4">
    <source>
        <dbReference type="EMBL" id="ORY87375.1"/>
    </source>
</evidence>
<dbReference type="AlphaFoldDB" id="A0A1Y2FXH3"/>
<dbReference type="Gene3D" id="1.10.287.370">
    <property type="match status" value="1"/>
</dbReference>
<evidence type="ECO:0000256" key="3">
    <source>
        <dbReference type="SAM" id="Coils"/>
    </source>
</evidence>
<dbReference type="Proteomes" id="UP000193920">
    <property type="component" value="Unassembled WGS sequence"/>
</dbReference>